<evidence type="ECO:0000313" key="1">
    <source>
        <dbReference type="EMBL" id="MFD1185514.1"/>
    </source>
</evidence>
<proteinExistence type="predicted"/>
<dbReference type="RefSeq" id="WP_377523268.1">
    <property type="nucleotide sequence ID" value="NZ_JBHTLD010000025.1"/>
</dbReference>
<reference evidence="2" key="1">
    <citation type="journal article" date="2019" name="Int. J. Syst. Evol. Microbiol.">
        <title>The Global Catalogue of Microorganisms (GCM) 10K type strain sequencing project: providing services to taxonomists for standard genome sequencing and annotation.</title>
        <authorList>
            <consortium name="The Broad Institute Genomics Platform"/>
            <consortium name="The Broad Institute Genome Sequencing Center for Infectious Disease"/>
            <person name="Wu L."/>
            <person name="Ma J."/>
        </authorList>
    </citation>
    <scope>NUCLEOTIDE SEQUENCE [LARGE SCALE GENOMIC DNA]</scope>
    <source>
        <strain evidence="2">JCM 31319</strain>
    </source>
</reference>
<dbReference type="EMBL" id="JBHTLD010000025">
    <property type="protein sequence ID" value="MFD1185514.1"/>
    <property type="molecule type" value="Genomic_DNA"/>
</dbReference>
<organism evidence="1 2">
    <name type="scientific">Pontibacter rugosus</name>
    <dbReference type="NCBI Taxonomy" id="1745966"/>
    <lineage>
        <taxon>Bacteria</taxon>
        <taxon>Pseudomonadati</taxon>
        <taxon>Bacteroidota</taxon>
        <taxon>Cytophagia</taxon>
        <taxon>Cytophagales</taxon>
        <taxon>Hymenobacteraceae</taxon>
        <taxon>Pontibacter</taxon>
    </lineage>
</organism>
<evidence type="ECO:0008006" key="3">
    <source>
        <dbReference type="Google" id="ProtNLM"/>
    </source>
</evidence>
<comment type="caution">
    <text evidence="1">The sequence shown here is derived from an EMBL/GenBank/DDBJ whole genome shotgun (WGS) entry which is preliminary data.</text>
</comment>
<protein>
    <recommendedName>
        <fullName evidence="3">YD repeat-containing protein</fullName>
    </recommendedName>
</protein>
<gene>
    <name evidence="1" type="ORF">ACFQ2O_04775</name>
</gene>
<dbReference type="Gene3D" id="2.180.10.10">
    <property type="entry name" value="RHS repeat-associated core"/>
    <property type="match status" value="1"/>
</dbReference>
<sequence length="260" mass="29092">MRKQLLYLLPMALLLWGCPGESDDAPKPEEECLLQSESVTSVGGGADYPIWTSRYTYNSQKQLTAVARDSSGVPVSQSTLSYDSNNRLVQVKTANAELVYEYNSKNQLVKQTRNRQSGTAQNQDYYAFTYNSNNELAEARYYYVVSGSPSFYYIWKYTYTKGNPTRVEQLNTRDERIALLELSYDEKPSAKPALADTFFEPTSAPAANNPIAGTLNAPGFGTQKYTIAYTYNQKGLPLTATQTYVNGSINQVTTYTYTCP</sequence>
<dbReference type="Proteomes" id="UP001597094">
    <property type="component" value="Unassembled WGS sequence"/>
</dbReference>
<evidence type="ECO:0000313" key="2">
    <source>
        <dbReference type="Proteomes" id="UP001597094"/>
    </source>
</evidence>
<keyword evidence="2" id="KW-1185">Reference proteome</keyword>
<accession>A0ABW3SKW8</accession>
<name>A0ABW3SKW8_9BACT</name>